<gene>
    <name evidence="5" type="ORF">ACFOPQ_17510</name>
</gene>
<comment type="similarity">
    <text evidence="1">Belongs to the SCO1/2 family.</text>
</comment>
<keyword evidence="2" id="KW-0186">Copper</keyword>
<evidence type="ECO:0000259" key="4">
    <source>
        <dbReference type="PROSITE" id="PS51352"/>
    </source>
</evidence>
<evidence type="ECO:0000256" key="2">
    <source>
        <dbReference type="ARBA" id="ARBA00023008"/>
    </source>
</evidence>
<dbReference type="Proteomes" id="UP001595748">
    <property type="component" value="Unassembled WGS sequence"/>
</dbReference>
<reference evidence="6" key="1">
    <citation type="journal article" date="2019" name="Int. J. Syst. Evol. Microbiol.">
        <title>The Global Catalogue of Microorganisms (GCM) 10K type strain sequencing project: providing services to taxonomists for standard genome sequencing and annotation.</title>
        <authorList>
            <consortium name="The Broad Institute Genomics Platform"/>
            <consortium name="The Broad Institute Genome Sequencing Center for Infectious Disease"/>
            <person name="Wu L."/>
            <person name="Ma J."/>
        </authorList>
    </citation>
    <scope>NUCLEOTIDE SEQUENCE [LARGE SCALE GENOMIC DNA]</scope>
    <source>
        <strain evidence="6">CCTCC AB 2013263</strain>
    </source>
</reference>
<dbReference type="CDD" id="cd02968">
    <property type="entry name" value="SCO"/>
    <property type="match status" value="1"/>
</dbReference>
<evidence type="ECO:0000256" key="1">
    <source>
        <dbReference type="ARBA" id="ARBA00010996"/>
    </source>
</evidence>
<dbReference type="InterPro" id="IPR013766">
    <property type="entry name" value="Thioredoxin_domain"/>
</dbReference>
<feature type="domain" description="Thioredoxin" evidence="4">
    <location>
        <begin position="61"/>
        <end position="227"/>
    </location>
</feature>
<dbReference type="InterPro" id="IPR036249">
    <property type="entry name" value="Thioredoxin-like_sf"/>
</dbReference>
<keyword evidence="6" id="KW-1185">Reference proteome</keyword>
<organism evidence="5 6">
    <name type="scientific">Deinococcus antarcticus</name>
    <dbReference type="NCBI Taxonomy" id="1298767"/>
    <lineage>
        <taxon>Bacteria</taxon>
        <taxon>Thermotogati</taxon>
        <taxon>Deinococcota</taxon>
        <taxon>Deinococci</taxon>
        <taxon>Deinococcales</taxon>
        <taxon>Deinococcaceae</taxon>
        <taxon>Deinococcus</taxon>
    </lineage>
</organism>
<dbReference type="PANTHER" id="PTHR12151:SF25">
    <property type="entry name" value="LINALOOL DEHYDRATASE_ISOMERASE DOMAIN-CONTAINING PROTEIN"/>
    <property type="match status" value="1"/>
</dbReference>
<evidence type="ECO:0000256" key="3">
    <source>
        <dbReference type="SAM" id="MobiDB-lite"/>
    </source>
</evidence>
<feature type="region of interest" description="Disordered" evidence="3">
    <location>
        <begin position="1"/>
        <end position="24"/>
    </location>
</feature>
<dbReference type="Gene3D" id="3.40.30.10">
    <property type="entry name" value="Glutaredoxin"/>
    <property type="match status" value="1"/>
</dbReference>
<evidence type="ECO:0000313" key="5">
    <source>
        <dbReference type="EMBL" id="MFC3862564.1"/>
    </source>
</evidence>
<name>A0ABV8AAM4_9DEIO</name>
<dbReference type="InterPro" id="IPR003782">
    <property type="entry name" value="SCO1/SenC"/>
</dbReference>
<comment type="caution">
    <text evidence="5">The sequence shown here is derived from an EMBL/GenBank/DDBJ whole genome shotgun (WGS) entry which is preliminary data.</text>
</comment>
<dbReference type="Pfam" id="PF02630">
    <property type="entry name" value="SCO1-SenC"/>
    <property type="match status" value="1"/>
</dbReference>
<dbReference type="RefSeq" id="WP_240738525.1">
    <property type="nucleotide sequence ID" value="NZ_JBHRZF010000203.1"/>
</dbReference>
<dbReference type="SUPFAM" id="SSF52833">
    <property type="entry name" value="Thioredoxin-like"/>
    <property type="match status" value="1"/>
</dbReference>
<dbReference type="PROSITE" id="PS51352">
    <property type="entry name" value="THIOREDOXIN_2"/>
    <property type="match status" value="1"/>
</dbReference>
<dbReference type="EMBL" id="JBHRZF010000203">
    <property type="protein sequence ID" value="MFC3862564.1"/>
    <property type="molecule type" value="Genomic_DNA"/>
</dbReference>
<accession>A0ABV8AAM4</accession>
<dbReference type="PANTHER" id="PTHR12151">
    <property type="entry name" value="ELECTRON TRANSPORT PROTIN SCO1/SENC FAMILY MEMBER"/>
    <property type="match status" value="1"/>
</dbReference>
<proteinExistence type="inferred from homology"/>
<evidence type="ECO:0000313" key="6">
    <source>
        <dbReference type="Proteomes" id="UP001595748"/>
    </source>
</evidence>
<protein>
    <submittedName>
        <fullName evidence="5">SCO family protein</fullName>
    </submittedName>
</protein>
<sequence>MTQDAPLVEADTSPTRPPDPPAKRSWRSSLALALFTVSALLGSVWIANKVSNPLNLYGTALPANKLAPPLSGTGDDAKPLALTDLSGQTVAVFFGFLNCPNICPTTLAALERVRQTLPADRQANFVPLLISVDPKRDTVSKLNEYVKYFNPQARGMIIPEPQLAEGAKAWGVGYQYVDVKGPLEYQVNHTTGVYLVDARGRLRLVWDYTQVTTNPERVAQDVVAVMK</sequence>